<dbReference type="AlphaFoldDB" id="A0A1H0KZP8"/>
<dbReference type="OrthoDB" id="770049at2"/>
<dbReference type="EMBL" id="FNGY01000017">
    <property type="protein sequence ID" value="SDO61221.1"/>
    <property type="molecule type" value="Genomic_DNA"/>
</dbReference>
<reference evidence="2" key="1">
    <citation type="submission" date="2016-10" db="EMBL/GenBank/DDBJ databases">
        <authorList>
            <person name="Varghese N."/>
            <person name="Submissions S."/>
        </authorList>
    </citation>
    <scope>NUCLEOTIDE SEQUENCE [LARGE SCALE GENOMIC DNA]</scope>
    <source>
        <strain evidence="2">DSM 19110</strain>
    </source>
</reference>
<dbReference type="Proteomes" id="UP000183200">
    <property type="component" value="Unassembled WGS sequence"/>
</dbReference>
<gene>
    <name evidence="1" type="ORF">SAMN05421820_1178</name>
</gene>
<sequence>MRKIYPLLLALVLFGSCTALKELHAERMSRPDSQFRIHAISPLMNGYCLLSGQDDDHNQYSFIAKDIPHTLKIGDVYSMK</sequence>
<evidence type="ECO:0000313" key="1">
    <source>
        <dbReference type="EMBL" id="SDO61221.1"/>
    </source>
</evidence>
<dbReference type="RefSeq" id="WP_074612831.1">
    <property type="nucleotide sequence ID" value="NZ_FNGY01000017.1"/>
</dbReference>
<dbReference type="PROSITE" id="PS51257">
    <property type="entry name" value="PROKAR_LIPOPROTEIN"/>
    <property type="match status" value="1"/>
</dbReference>
<protein>
    <submittedName>
        <fullName evidence="1">Uncharacterized protein</fullName>
    </submittedName>
</protein>
<name>A0A1H0KZP8_9SPHI</name>
<keyword evidence="2" id="KW-1185">Reference proteome</keyword>
<organism evidence="1 2">
    <name type="scientific">Pedobacter steynii</name>
    <dbReference type="NCBI Taxonomy" id="430522"/>
    <lineage>
        <taxon>Bacteria</taxon>
        <taxon>Pseudomonadati</taxon>
        <taxon>Bacteroidota</taxon>
        <taxon>Sphingobacteriia</taxon>
        <taxon>Sphingobacteriales</taxon>
        <taxon>Sphingobacteriaceae</taxon>
        <taxon>Pedobacter</taxon>
    </lineage>
</organism>
<accession>A0A1H0KZP8</accession>
<evidence type="ECO:0000313" key="2">
    <source>
        <dbReference type="Proteomes" id="UP000183200"/>
    </source>
</evidence>
<proteinExistence type="predicted"/>